<evidence type="ECO:0000256" key="1">
    <source>
        <dbReference type="SAM" id="Coils"/>
    </source>
</evidence>
<keyword evidence="1" id="KW-0175">Coiled coil</keyword>
<name>A0A8S5PFI6_9CAUD</name>
<organism evidence="2">
    <name type="scientific">Siphoviridae sp. ctMkg9</name>
    <dbReference type="NCBI Taxonomy" id="2825463"/>
    <lineage>
        <taxon>Viruses</taxon>
        <taxon>Duplodnaviria</taxon>
        <taxon>Heunggongvirae</taxon>
        <taxon>Uroviricota</taxon>
        <taxon>Caudoviricetes</taxon>
    </lineage>
</organism>
<accession>A0A8S5PFI6</accession>
<sequence length="174" mass="20686">MNLINLFKKKEQPEMITEETLPDVQSIKVPDLKQYLLNGYKEIREVKNQNEQLQLKLEEESKYKLLYDGALVTLEEFKKREDENKKQINNLQTKLNEKQEELYKLYDLVNTYKIKQLEIDEQLKNMDKVIKDNIDSSIIDFKEKIIESIKNTKGNVSKDKVCNLIQRMGVDKNE</sequence>
<proteinExistence type="predicted"/>
<reference evidence="2" key="1">
    <citation type="journal article" date="2021" name="Proc. Natl. Acad. Sci. U.S.A.">
        <title>A Catalog of Tens of Thousands of Viruses from Human Metagenomes Reveals Hidden Associations with Chronic Diseases.</title>
        <authorList>
            <person name="Tisza M.J."/>
            <person name="Buck C.B."/>
        </authorList>
    </citation>
    <scope>NUCLEOTIDE SEQUENCE</scope>
    <source>
        <strain evidence="2">CtMkg9</strain>
    </source>
</reference>
<evidence type="ECO:0000313" key="2">
    <source>
        <dbReference type="EMBL" id="DAE05424.1"/>
    </source>
</evidence>
<feature type="coiled-coil region" evidence="1">
    <location>
        <begin position="36"/>
        <end position="108"/>
    </location>
</feature>
<dbReference type="EMBL" id="BK015410">
    <property type="protein sequence ID" value="DAE05424.1"/>
    <property type="molecule type" value="Genomic_DNA"/>
</dbReference>
<protein>
    <submittedName>
        <fullName evidence="2">Uncharacterized protein</fullName>
    </submittedName>
</protein>